<dbReference type="Pfam" id="PF00400">
    <property type="entry name" value="WD40"/>
    <property type="match status" value="1"/>
</dbReference>
<evidence type="ECO:0000313" key="5">
    <source>
        <dbReference type="Proteomes" id="UP000265618"/>
    </source>
</evidence>
<keyword evidence="2" id="KW-0677">Repeat</keyword>
<evidence type="ECO:0000313" key="4">
    <source>
        <dbReference type="EMBL" id="GIQ91485.1"/>
    </source>
</evidence>
<dbReference type="SUPFAM" id="SSF50978">
    <property type="entry name" value="WD40 repeat-like"/>
    <property type="match status" value="1"/>
</dbReference>
<dbReference type="PROSITE" id="PS00678">
    <property type="entry name" value="WD_REPEATS_1"/>
    <property type="match status" value="1"/>
</dbReference>
<comment type="caution">
    <text evidence="4">The sequence shown here is derived from an EMBL/GenBank/DDBJ whole genome shotgun (WGS) entry which is preliminary data.</text>
</comment>
<dbReference type="AlphaFoldDB" id="A0A9K3GR05"/>
<organism evidence="4 5">
    <name type="scientific">Kipferlia bialata</name>
    <dbReference type="NCBI Taxonomy" id="797122"/>
    <lineage>
        <taxon>Eukaryota</taxon>
        <taxon>Metamonada</taxon>
        <taxon>Carpediemonas-like organisms</taxon>
        <taxon>Kipferlia</taxon>
    </lineage>
</organism>
<feature type="repeat" description="WD" evidence="3">
    <location>
        <begin position="1"/>
        <end position="23"/>
    </location>
</feature>
<proteinExistence type="predicted"/>
<dbReference type="EMBL" id="BDIP01007805">
    <property type="protein sequence ID" value="GIQ91485.1"/>
    <property type="molecule type" value="Genomic_DNA"/>
</dbReference>
<accession>A0A9K3GR05</accession>
<dbReference type="InterPro" id="IPR001680">
    <property type="entry name" value="WD40_rpt"/>
</dbReference>
<dbReference type="Gene3D" id="2.130.10.10">
    <property type="entry name" value="YVTN repeat-like/Quinoprotein amine dehydrogenase"/>
    <property type="match status" value="1"/>
</dbReference>
<keyword evidence="5" id="KW-1185">Reference proteome</keyword>
<feature type="non-terminal residue" evidence="4">
    <location>
        <position position="1"/>
    </location>
</feature>
<dbReference type="SMART" id="SM00320">
    <property type="entry name" value="WD40"/>
    <property type="match status" value="1"/>
</dbReference>
<gene>
    <name evidence="4" type="ORF">KIPB_014762</name>
</gene>
<dbReference type="PANTHER" id="PTHR19850">
    <property type="entry name" value="GUANINE NUCLEOTIDE-BINDING PROTEIN BETA G PROTEIN BETA"/>
    <property type="match status" value="1"/>
</dbReference>
<dbReference type="GO" id="GO:0007165">
    <property type="term" value="P:signal transduction"/>
    <property type="evidence" value="ECO:0007669"/>
    <property type="project" value="InterPro"/>
</dbReference>
<evidence type="ECO:0000256" key="1">
    <source>
        <dbReference type="ARBA" id="ARBA00022574"/>
    </source>
</evidence>
<evidence type="ECO:0000256" key="3">
    <source>
        <dbReference type="PROSITE-ProRule" id="PRU00221"/>
    </source>
</evidence>
<evidence type="ECO:0000256" key="2">
    <source>
        <dbReference type="ARBA" id="ARBA00022737"/>
    </source>
</evidence>
<protein>
    <submittedName>
        <fullName evidence="4">Guanine nucleotide-binding protein, beta subunit</fullName>
    </submittedName>
</protein>
<dbReference type="InterPro" id="IPR016346">
    <property type="entry name" value="G-protein_beta_1-5"/>
</dbReference>
<dbReference type="PROSITE" id="PS50294">
    <property type="entry name" value="WD_REPEATS_REGION"/>
    <property type="match status" value="1"/>
</dbReference>
<reference evidence="4 5" key="1">
    <citation type="journal article" date="2018" name="PLoS ONE">
        <title>The draft genome of Kipferlia bialata reveals reductive genome evolution in fornicate parasites.</title>
        <authorList>
            <person name="Tanifuji G."/>
            <person name="Takabayashi S."/>
            <person name="Kume K."/>
            <person name="Takagi M."/>
            <person name="Nakayama T."/>
            <person name="Kamikawa R."/>
            <person name="Inagaki Y."/>
            <person name="Hashimoto T."/>
        </authorList>
    </citation>
    <scope>NUCLEOTIDE SEQUENCE [LARGE SCALE GENOMIC DNA]</scope>
    <source>
        <strain evidence="4">NY0173</strain>
    </source>
</reference>
<feature type="repeat" description="WD" evidence="3">
    <location>
        <begin position="24"/>
        <end position="65"/>
    </location>
</feature>
<sequence>LISSSGDCTCILWDIATRRQITTFSDHICDVMTIDVSPDQSTFISGACDAAAKMWDMRQGRCVQSFCGHHSDINRLYPSSPLA</sequence>
<dbReference type="InterPro" id="IPR015943">
    <property type="entry name" value="WD40/YVTN_repeat-like_dom_sf"/>
</dbReference>
<dbReference type="Proteomes" id="UP000265618">
    <property type="component" value="Unassembled WGS sequence"/>
</dbReference>
<dbReference type="OrthoDB" id="10255630at2759"/>
<dbReference type="InterPro" id="IPR019775">
    <property type="entry name" value="WD40_repeat_CS"/>
</dbReference>
<name>A0A9K3GR05_9EUKA</name>
<dbReference type="InterPro" id="IPR036322">
    <property type="entry name" value="WD40_repeat_dom_sf"/>
</dbReference>
<dbReference type="PROSITE" id="PS50082">
    <property type="entry name" value="WD_REPEATS_2"/>
    <property type="match status" value="2"/>
</dbReference>
<keyword evidence="1 3" id="KW-0853">WD repeat</keyword>